<proteinExistence type="predicted"/>
<dbReference type="InterPro" id="IPR011032">
    <property type="entry name" value="GroES-like_sf"/>
</dbReference>
<dbReference type="PANTHER" id="PTHR43677">
    <property type="entry name" value="SHORT-CHAIN DEHYDROGENASE/REDUCTASE"/>
    <property type="match status" value="1"/>
</dbReference>
<dbReference type="KEGG" id="wso:WSWS_01027"/>
<dbReference type="SMART" id="SM00829">
    <property type="entry name" value="PKS_ER"/>
    <property type="match status" value="1"/>
</dbReference>
<protein>
    <submittedName>
        <fullName evidence="1">Putative YhdH/YhfP family quinone oxidoreductase</fullName>
    </submittedName>
</protein>
<accession>A0A288QU81</accession>
<keyword evidence="2" id="KW-1185">Reference proteome</keyword>
<dbReference type="InterPro" id="IPR014188">
    <property type="entry name" value="Acrylyl-CoA_reductase_AcuI"/>
</dbReference>
<dbReference type="Pfam" id="PF00107">
    <property type="entry name" value="ADH_zinc_N"/>
    <property type="match status" value="1"/>
</dbReference>
<dbReference type="SUPFAM" id="SSF50129">
    <property type="entry name" value="GroES-like"/>
    <property type="match status" value="1"/>
</dbReference>
<comment type="caution">
    <text evidence="1">The sequence shown here is derived from an EMBL/GenBank/DDBJ whole genome shotgun (WGS) entry which is preliminary data.</text>
</comment>
<dbReference type="AlphaFoldDB" id="A0A288QU81"/>
<dbReference type="GeneID" id="94546218"/>
<evidence type="ECO:0000313" key="2">
    <source>
        <dbReference type="Proteomes" id="UP000254912"/>
    </source>
</evidence>
<organism evidence="1 2">
    <name type="scientific">Weissella soli</name>
    <dbReference type="NCBI Taxonomy" id="155866"/>
    <lineage>
        <taxon>Bacteria</taxon>
        <taxon>Bacillati</taxon>
        <taxon>Bacillota</taxon>
        <taxon>Bacilli</taxon>
        <taxon>Lactobacillales</taxon>
        <taxon>Lactobacillaceae</taxon>
        <taxon>Weissella</taxon>
    </lineage>
</organism>
<dbReference type="Pfam" id="PF08240">
    <property type="entry name" value="ADH_N"/>
    <property type="match status" value="1"/>
</dbReference>
<dbReference type="NCBIfam" id="TIGR02823">
    <property type="entry name" value="oxido_YhdH"/>
    <property type="match status" value="1"/>
</dbReference>
<dbReference type="Gene3D" id="3.40.50.720">
    <property type="entry name" value="NAD(P)-binding Rossmann-like Domain"/>
    <property type="match status" value="1"/>
</dbReference>
<dbReference type="Gene3D" id="3.90.180.10">
    <property type="entry name" value="Medium-chain alcohol dehydrogenases, catalytic domain"/>
    <property type="match status" value="1"/>
</dbReference>
<dbReference type="SUPFAM" id="SSF51735">
    <property type="entry name" value="NAD(P)-binding Rossmann-fold domains"/>
    <property type="match status" value="1"/>
</dbReference>
<sequence>MSYRAWVVEEIQGEVVTSLQDVAHQAVTAGNVLIKTEYSAVNYKDYLATQTHGGVIRQFPMTPGIDVSGVIIESTVAELVPGELVVVTGFDLGTNHPGGWAEYVQVPASWVIALHENFSTREAMIVGTAGFTAAQAITKLENHGMTAAQQPRILVTGATGGVGTIAVALLHAAGYENVTAALRKEEYRLQLEVLGATRVITATELTAHAAKLLQKQTFDFVIDTVGGDILAAVLPQVQANGAVAALGNAGGVSLNTNVLPFILRGINLLGVDSVLATHAERLLIWRRLAAPTWRVALQSLIVDEVAFAALPTVLAQFKQGTHVGRSIIKL</sequence>
<dbReference type="InterPro" id="IPR013149">
    <property type="entry name" value="ADH-like_C"/>
</dbReference>
<reference evidence="1 2" key="1">
    <citation type="submission" date="2018-07" db="EMBL/GenBank/DDBJ databases">
        <title>Genomic Encyclopedia of Type Strains, Phase III (KMG-III): the genomes of soil and plant-associated and newly described type strains.</title>
        <authorList>
            <person name="Whitman W."/>
        </authorList>
    </citation>
    <scope>NUCLEOTIDE SEQUENCE [LARGE SCALE GENOMIC DNA]</scope>
    <source>
        <strain evidence="1 2">CECT 7031</strain>
    </source>
</reference>
<dbReference type="Proteomes" id="UP000254912">
    <property type="component" value="Unassembled WGS sequence"/>
</dbReference>
<dbReference type="EMBL" id="QRAS01000001">
    <property type="protein sequence ID" value="RDL12221.1"/>
    <property type="molecule type" value="Genomic_DNA"/>
</dbReference>
<dbReference type="PANTHER" id="PTHR43677:SF1">
    <property type="entry name" value="ACRYLYL-COA REDUCTASE ACUI-RELATED"/>
    <property type="match status" value="1"/>
</dbReference>
<dbReference type="InterPro" id="IPR020843">
    <property type="entry name" value="ER"/>
</dbReference>
<dbReference type="CDD" id="cd05280">
    <property type="entry name" value="MDR_yhdh_yhfp"/>
    <property type="match status" value="1"/>
</dbReference>
<name>A0A288QU81_9LACO</name>
<dbReference type="RefSeq" id="WP_070230269.1">
    <property type="nucleotide sequence ID" value="NZ_BJYO01000002.1"/>
</dbReference>
<dbReference type="GO" id="GO:0043957">
    <property type="term" value="F:acryloyl-CoA reductase (NADPH) activity"/>
    <property type="evidence" value="ECO:0007669"/>
    <property type="project" value="TreeGrafter"/>
</dbReference>
<dbReference type="InterPro" id="IPR051397">
    <property type="entry name" value="Zn-ADH-like_protein"/>
</dbReference>
<evidence type="ECO:0000313" key="1">
    <source>
        <dbReference type="EMBL" id="RDL12221.1"/>
    </source>
</evidence>
<dbReference type="InterPro" id="IPR013154">
    <property type="entry name" value="ADH-like_N"/>
</dbReference>
<gene>
    <name evidence="1" type="ORF">DFP99_0656</name>
</gene>
<dbReference type="InterPro" id="IPR036291">
    <property type="entry name" value="NAD(P)-bd_dom_sf"/>
</dbReference>